<comment type="caution">
    <text evidence="2">The sequence shown here is derived from an EMBL/GenBank/DDBJ whole genome shotgun (WGS) entry which is preliminary data.</text>
</comment>
<organism evidence="2 3">
    <name type="scientific">Cladophialophora chaetospira</name>
    <dbReference type="NCBI Taxonomy" id="386627"/>
    <lineage>
        <taxon>Eukaryota</taxon>
        <taxon>Fungi</taxon>
        <taxon>Dikarya</taxon>
        <taxon>Ascomycota</taxon>
        <taxon>Pezizomycotina</taxon>
        <taxon>Eurotiomycetes</taxon>
        <taxon>Chaetothyriomycetidae</taxon>
        <taxon>Chaetothyriales</taxon>
        <taxon>Herpotrichiellaceae</taxon>
        <taxon>Cladophialophora</taxon>
    </lineage>
</organism>
<feature type="chain" id="PRO_5041452261" description="SnoaL-like domain-containing protein" evidence="1">
    <location>
        <begin position="19"/>
        <end position="166"/>
    </location>
</feature>
<sequence>MLVTKILLLNLFAFNVFALNIARNEACGTNMDLKAKYHAYIDTLNSDMPPGSLDQYIKDGVKFNDFKPLSPAECIANVKSVKADLPGLHFAVDWLILEKDQGSQGAQGFANLAVRANISYHPEPGKELAFWEHCFYRFEEGKIARAKSVVDVWGLPEKDQAIARNL</sequence>
<dbReference type="Pfam" id="PF07366">
    <property type="entry name" value="SnoaL"/>
    <property type="match status" value="1"/>
</dbReference>
<feature type="signal peptide" evidence="1">
    <location>
        <begin position="1"/>
        <end position="18"/>
    </location>
</feature>
<evidence type="ECO:0008006" key="4">
    <source>
        <dbReference type="Google" id="ProtNLM"/>
    </source>
</evidence>
<proteinExistence type="predicted"/>
<evidence type="ECO:0000256" key="1">
    <source>
        <dbReference type="SAM" id="SignalP"/>
    </source>
</evidence>
<dbReference type="AlphaFoldDB" id="A0AA38X4L4"/>
<dbReference type="Proteomes" id="UP001172673">
    <property type="component" value="Unassembled WGS sequence"/>
</dbReference>
<dbReference type="InterPro" id="IPR009959">
    <property type="entry name" value="Cyclase_SnoaL-like"/>
</dbReference>
<protein>
    <recommendedName>
        <fullName evidence="4">SnoaL-like domain-containing protein</fullName>
    </recommendedName>
</protein>
<name>A0AA38X4L4_9EURO</name>
<evidence type="ECO:0000313" key="3">
    <source>
        <dbReference type="Proteomes" id="UP001172673"/>
    </source>
</evidence>
<evidence type="ECO:0000313" key="2">
    <source>
        <dbReference type="EMBL" id="KAJ9606732.1"/>
    </source>
</evidence>
<dbReference type="SUPFAM" id="SSF54427">
    <property type="entry name" value="NTF2-like"/>
    <property type="match status" value="1"/>
</dbReference>
<gene>
    <name evidence="2" type="ORF">H2200_008741</name>
</gene>
<accession>A0AA38X4L4</accession>
<keyword evidence="3" id="KW-1185">Reference proteome</keyword>
<reference evidence="2" key="1">
    <citation type="submission" date="2022-10" db="EMBL/GenBank/DDBJ databases">
        <title>Culturing micro-colonial fungi from biological soil crusts in the Mojave desert and describing Neophaeococcomyces mojavensis, and introducing the new genera and species Taxawa tesnikishii.</title>
        <authorList>
            <person name="Kurbessoian T."/>
            <person name="Stajich J.E."/>
        </authorList>
    </citation>
    <scope>NUCLEOTIDE SEQUENCE</scope>
    <source>
        <strain evidence="2">TK_41</strain>
    </source>
</reference>
<dbReference type="EMBL" id="JAPDRK010000013">
    <property type="protein sequence ID" value="KAJ9606732.1"/>
    <property type="molecule type" value="Genomic_DNA"/>
</dbReference>
<dbReference type="Gene3D" id="3.10.450.50">
    <property type="match status" value="1"/>
</dbReference>
<keyword evidence="1" id="KW-0732">Signal</keyword>
<dbReference type="GO" id="GO:0030638">
    <property type="term" value="P:polyketide metabolic process"/>
    <property type="evidence" value="ECO:0007669"/>
    <property type="project" value="InterPro"/>
</dbReference>
<dbReference type="InterPro" id="IPR032710">
    <property type="entry name" value="NTF2-like_dom_sf"/>
</dbReference>